<dbReference type="CDD" id="cd03517">
    <property type="entry name" value="Link_domain_CSPGs_modules_1_3"/>
    <property type="match status" value="1"/>
</dbReference>
<evidence type="ECO:0000256" key="11">
    <source>
        <dbReference type="ARBA" id="ARBA00023290"/>
    </source>
</evidence>
<evidence type="ECO:0000256" key="15">
    <source>
        <dbReference type="PROSITE-ProRule" id="PRU00076"/>
    </source>
</evidence>
<protein>
    <recommendedName>
        <fullName evidence="13">Brevican core protein</fullName>
    </recommendedName>
</protein>
<keyword evidence="26" id="KW-1185">Reference proteome</keyword>
<evidence type="ECO:0000256" key="6">
    <source>
        <dbReference type="ARBA" id="ARBA00022729"/>
    </source>
</evidence>
<dbReference type="InterPro" id="IPR001304">
    <property type="entry name" value="C-type_lectin-like"/>
</dbReference>
<dbReference type="Pfam" id="PF00084">
    <property type="entry name" value="Sushi"/>
    <property type="match status" value="1"/>
</dbReference>
<evidence type="ECO:0000259" key="20">
    <source>
        <dbReference type="PROSITE" id="PS50026"/>
    </source>
</evidence>
<keyword evidence="12" id="KW-0393">Immunoglobulin domain</keyword>
<dbReference type="FunFam" id="3.10.100.10:FF:000011">
    <property type="entry name" value="Aggrecan core protein"/>
    <property type="match status" value="1"/>
</dbReference>
<feature type="compositionally biased region" description="Polar residues" evidence="18">
    <location>
        <begin position="689"/>
        <end position="702"/>
    </location>
</feature>
<dbReference type="SMART" id="SM00409">
    <property type="entry name" value="IG"/>
    <property type="match status" value="1"/>
</dbReference>
<dbReference type="SMART" id="SM00445">
    <property type="entry name" value="LINK"/>
    <property type="match status" value="2"/>
</dbReference>
<proteinExistence type="predicted"/>
<dbReference type="SUPFAM" id="SSF56436">
    <property type="entry name" value="C-type lectin-like"/>
    <property type="match status" value="3"/>
</dbReference>
<dbReference type="CDD" id="cd03520">
    <property type="entry name" value="Link_domain_CSPGs_modules_2_4"/>
    <property type="match status" value="1"/>
</dbReference>
<feature type="domain" description="Link" evidence="24">
    <location>
        <begin position="202"/>
        <end position="297"/>
    </location>
</feature>
<keyword evidence="4 15" id="KW-0245">EGF-like domain</keyword>
<evidence type="ECO:0000256" key="5">
    <source>
        <dbReference type="ARBA" id="ARBA00022553"/>
    </source>
</evidence>
<feature type="region of interest" description="Disordered" evidence="18">
    <location>
        <begin position="718"/>
        <end position="878"/>
    </location>
</feature>
<dbReference type="PROSITE" id="PS50923">
    <property type="entry name" value="SUSHI"/>
    <property type="match status" value="1"/>
</dbReference>
<evidence type="ECO:0000256" key="1">
    <source>
        <dbReference type="ARBA" id="ARBA00004498"/>
    </source>
</evidence>
<evidence type="ECO:0000256" key="18">
    <source>
        <dbReference type="SAM" id="MobiDB-lite"/>
    </source>
</evidence>
<feature type="compositionally biased region" description="Basic and acidic residues" evidence="18">
    <location>
        <begin position="537"/>
        <end position="550"/>
    </location>
</feature>
<dbReference type="SMART" id="SM00406">
    <property type="entry name" value="IGv"/>
    <property type="match status" value="1"/>
</dbReference>
<dbReference type="Gene3D" id="3.10.100.10">
    <property type="entry name" value="Mannose-Binding Protein A, subunit A"/>
    <property type="match status" value="3"/>
</dbReference>
<evidence type="ECO:0000259" key="23">
    <source>
        <dbReference type="PROSITE" id="PS50923"/>
    </source>
</evidence>
<evidence type="ECO:0000256" key="7">
    <source>
        <dbReference type="ARBA" id="ARBA00022737"/>
    </source>
</evidence>
<dbReference type="FunFam" id="2.60.40.10:FF:000698">
    <property type="entry name" value="brevican core protein"/>
    <property type="match status" value="1"/>
</dbReference>
<dbReference type="PROSITE" id="PS50835">
    <property type="entry name" value="IG_LIKE"/>
    <property type="match status" value="1"/>
</dbReference>
<evidence type="ECO:0000313" key="26">
    <source>
        <dbReference type="Proteomes" id="UP000050525"/>
    </source>
</evidence>
<dbReference type="GO" id="GO:0001501">
    <property type="term" value="P:skeletal system development"/>
    <property type="evidence" value="ECO:0007669"/>
    <property type="project" value="TreeGrafter"/>
</dbReference>
<dbReference type="InterPro" id="IPR007110">
    <property type="entry name" value="Ig-like_dom"/>
</dbReference>
<dbReference type="GO" id="GO:0045202">
    <property type="term" value="C:synapse"/>
    <property type="evidence" value="ECO:0007669"/>
    <property type="project" value="TreeGrafter"/>
</dbReference>
<evidence type="ECO:0000256" key="14">
    <source>
        <dbReference type="ARBA" id="ARBA00064526"/>
    </source>
</evidence>
<keyword evidence="19" id="KW-0472">Membrane</keyword>
<dbReference type="GO" id="GO:0005615">
    <property type="term" value="C:extracellular space"/>
    <property type="evidence" value="ECO:0007669"/>
    <property type="project" value="TreeGrafter"/>
</dbReference>
<feature type="domain" description="Sushi" evidence="23">
    <location>
        <begin position="1085"/>
        <end position="1145"/>
    </location>
</feature>
<dbReference type="FunFam" id="3.10.100.10:FF:000002">
    <property type="entry name" value="Hyaluronan proteoglycan link protein 1"/>
    <property type="match status" value="1"/>
</dbReference>
<dbReference type="PROSITE" id="PS50026">
    <property type="entry name" value="EGF_3"/>
    <property type="match status" value="1"/>
</dbReference>
<dbReference type="PROSITE" id="PS00615">
    <property type="entry name" value="C_TYPE_LECTIN_1"/>
    <property type="match status" value="1"/>
</dbReference>
<dbReference type="SMART" id="SM00181">
    <property type="entry name" value="EGF"/>
    <property type="match status" value="1"/>
</dbReference>
<feature type="compositionally biased region" description="Polar residues" evidence="18">
    <location>
        <begin position="733"/>
        <end position="748"/>
    </location>
</feature>
<dbReference type="PROSITE" id="PS50963">
    <property type="entry name" value="LINK_2"/>
    <property type="match status" value="2"/>
</dbReference>
<evidence type="ECO:0000256" key="9">
    <source>
        <dbReference type="ARBA" id="ARBA00023157"/>
    </source>
</evidence>
<dbReference type="AlphaFoldDB" id="A0A151NYF1"/>
<keyword evidence="2" id="KW-0964">Secreted</keyword>
<keyword evidence="10" id="KW-0325">Glycoprotein</keyword>
<keyword evidence="19" id="KW-1133">Transmembrane helix</keyword>
<dbReference type="Gene3D" id="2.10.25.10">
    <property type="entry name" value="Laminin"/>
    <property type="match status" value="1"/>
</dbReference>
<dbReference type="InterPro" id="IPR003599">
    <property type="entry name" value="Ig_sub"/>
</dbReference>
<feature type="domain" description="Ig-like" evidence="22">
    <location>
        <begin position="60"/>
        <end position="200"/>
    </location>
</feature>
<dbReference type="InterPro" id="IPR000742">
    <property type="entry name" value="EGF"/>
</dbReference>
<dbReference type="GO" id="GO:0010001">
    <property type="term" value="P:glial cell differentiation"/>
    <property type="evidence" value="ECO:0007669"/>
    <property type="project" value="TreeGrafter"/>
</dbReference>
<dbReference type="PROSITE" id="PS50041">
    <property type="entry name" value="C_TYPE_LECTIN_2"/>
    <property type="match status" value="1"/>
</dbReference>
<dbReference type="PROSITE" id="PS01186">
    <property type="entry name" value="EGF_2"/>
    <property type="match status" value="1"/>
</dbReference>
<evidence type="ECO:0000256" key="12">
    <source>
        <dbReference type="ARBA" id="ARBA00023319"/>
    </source>
</evidence>
<feature type="compositionally biased region" description="Basic and acidic residues" evidence="18">
    <location>
        <begin position="661"/>
        <end position="673"/>
    </location>
</feature>
<evidence type="ECO:0000259" key="24">
    <source>
        <dbReference type="PROSITE" id="PS50963"/>
    </source>
</evidence>
<sequence>MSWAFKYTVRSQVGITDASWLLVSSVVGPIQPLRTSTHSSDTMADAFLLLLCVFVPLAFPHAFVSGDSTDDLKALKVSISQQPPVQAVLAGNILIPCSITYLRPLPTSSTAGRRAVLGTPRVKWTFISDGREVEILVARGNRVKVSEDYRFRASLPTFQHQRTNASLLLRELRPSDSGIYRCDVQHGIDDGHDLLEVKVKGVVFHYREGSQRYAYTFAEAQEACARIGARIATPEQLYAAYLGGYEQCDAGWIADQTVRYPIHTPREACYGDMNGFPGVRNYGVVDPEDTYDVYCYAEELHGEIFLETAPDKFTWQEAKAHCQALGAEIATTGQLYAAWTRGLDHCSPGWLADGSVRYPIITPRERCGGSVPGVKTIFLFRNQTGFPDAQSRYDVFCFREEPSSFTEVPENHQASEPRGLQDIVTVTERMEELQLPQAEVDNESRGAIYSVPFFQDAEREKPSSAPEEASVPVPRHAPLDNSVSSDLGLHLPPATPSPETPFTSKAELGGPISCGALPGSPARPGEKGRGGNCTEASQERPRTGEEHGADQGHPGSLSAGETARAPKDDGTLMLDGGLQNPIHPTEAPTDGSVTAAPTLSPAAVSPSLRDESQRSGLPGPALASPATSQERGEEAAAEGSSLDITHVPEVSGEADFFPGSKHGEGDTLPEDHPAPASEGPVGGKWDVSEQLTPNTSAGSSQDLLGLANSTIAASTLLWKASEPGQEEPAWTHATPQQGLVSGLTSTHFPSLRGPLGAPEETELSGDASTGTTVSPATLQSMSPSLQEPGEEQPGTVGAPLPGSQPGTTEPKVTTVPAGHSGADQGPPSKELSGESDTQAVARETVAVQPPSAASPSATPGRETKGDGPPASPEHGLVPEAASGSMLEGMPFTDAPLTTAHPLPILPTERASLGVGANISEDCIPNPCLNGGTCSEEEVGISCVCLPGYGGHTCETDLQKCGPGWDSFQGSCYKHFSTRRSWEDAELQCRHYGGHLANILTPEEQDFINNQYREYQWIGLNDRTIEGDFQWSDGSPLLYENWHPGQPDSYFLSGENCVVIVWHDGGQWSDVPCNYHLSYTCKMGLVSCSSPPEVTNARMFGKPKQHYEISSIVRYRCLEGFTQRHSPIIRCQKEGMWEQPQLACLPSVTQTPED</sequence>
<dbReference type="InterPro" id="IPR018378">
    <property type="entry name" value="C-type_lectin_CS"/>
</dbReference>
<feature type="domain" description="C-type lectin" evidence="21">
    <location>
        <begin position="967"/>
        <end position="1081"/>
    </location>
</feature>
<dbReference type="Pfam" id="PF07686">
    <property type="entry name" value="V-set"/>
    <property type="match status" value="1"/>
</dbReference>
<dbReference type="STRING" id="8496.A0A151NYF1"/>
<keyword evidence="9 15" id="KW-1015">Disulfide bond</keyword>
<dbReference type="InterPro" id="IPR016186">
    <property type="entry name" value="C-type_lectin-like/link_sf"/>
</dbReference>
<dbReference type="InterPro" id="IPR035976">
    <property type="entry name" value="Sushi/SCR/CCP_sf"/>
</dbReference>
<gene>
    <name evidence="25" type="primary">BCAN</name>
    <name evidence="25" type="ORF">Y1Q_0004507</name>
</gene>
<feature type="domain" description="Link" evidence="24">
    <location>
        <begin position="302"/>
        <end position="399"/>
    </location>
</feature>
<dbReference type="CDD" id="cd00054">
    <property type="entry name" value="EGF_CA"/>
    <property type="match status" value="1"/>
</dbReference>
<feature type="disulfide bond" evidence="15">
    <location>
        <begin position="944"/>
        <end position="953"/>
    </location>
</feature>
<dbReference type="GO" id="GO:0007155">
    <property type="term" value="P:cell adhesion"/>
    <property type="evidence" value="ECO:0007669"/>
    <property type="project" value="InterPro"/>
</dbReference>
<keyword evidence="8" id="KW-0654">Proteoglycan</keyword>
<dbReference type="Pfam" id="PF00193">
    <property type="entry name" value="Xlink"/>
    <property type="match status" value="2"/>
</dbReference>
<keyword evidence="6" id="KW-0732">Signal</keyword>
<comment type="caution">
    <text evidence="25">The sequence shown here is derived from an EMBL/GenBank/DDBJ whole genome shotgun (WGS) entry which is preliminary data.</text>
</comment>
<feature type="transmembrane region" description="Helical" evidence="19">
    <location>
        <begin position="46"/>
        <end position="64"/>
    </location>
</feature>
<comment type="subcellular location">
    <subcellularLocation>
        <location evidence="1">Secreted</location>
        <location evidence="1">Extracellular space</location>
        <location evidence="1">Extracellular matrix</location>
    </subcellularLocation>
</comment>
<evidence type="ECO:0000256" key="17">
    <source>
        <dbReference type="PROSITE-ProRule" id="PRU00323"/>
    </source>
</evidence>
<keyword evidence="7" id="KW-0677">Repeat</keyword>
<dbReference type="GO" id="GO:0002052">
    <property type="term" value="P:positive regulation of neuroblast proliferation"/>
    <property type="evidence" value="ECO:0007669"/>
    <property type="project" value="TreeGrafter"/>
</dbReference>
<dbReference type="SMART" id="SM00034">
    <property type="entry name" value="CLECT"/>
    <property type="match status" value="1"/>
</dbReference>
<dbReference type="InterPro" id="IPR000436">
    <property type="entry name" value="Sushi_SCR_CCP_dom"/>
</dbReference>
<organism evidence="25 26">
    <name type="scientific">Alligator mississippiensis</name>
    <name type="common">American alligator</name>
    <dbReference type="NCBI Taxonomy" id="8496"/>
    <lineage>
        <taxon>Eukaryota</taxon>
        <taxon>Metazoa</taxon>
        <taxon>Chordata</taxon>
        <taxon>Craniata</taxon>
        <taxon>Vertebrata</taxon>
        <taxon>Euteleostomi</taxon>
        <taxon>Archelosauria</taxon>
        <taxon>Archosauria</taxon>
        <taxon>Crocodylia</taxon>
        <taxon>Alligatoridae</taxon>
        <taxon>Alligatorinae</taxon>
        <taxon>Alligator</taxon>
    </lineage>
</organism>
<dbReference type="FunFam" id="3.10.100.10:FF:000003">
    <property type="entry name" value="Versican core protein"/>
    <property type="match status" value="1"/>
</dbReference>
<keyword evidence="11" id="KW-0373">Hyaluronic acid</keyword>
<dbReference type="SMART" id="SM00032">
    <property type="entry name" value="CCP"/>
    <property type="match status" value="1"/>
</dbReference>
<keyword evidence="3" id="KW-0272">Extracellular matrix</keyword>
<dbReference type="InterPro" id="IPR000538">
    <property type="entry name" value="Link_dom"/>
</dbReference>
<evidence type="ECO:0000259" key="22">
    <source>
        <dbReference type="PROSITE" id="PS50835"/>
    </source>
</evidence>
<dbReference type="PROSITE" id="PS00022">
    <property type="entry name" value="EGF_1"/>
    <property type="match status" value="1"/>
</dbReference>
<dbReference type="GO" id="GO:0007417">
    <property type="term" value="P:central nervous system development"/>
    <property type="evidence" value="ECO:0007669"/>
    <property type="project" value="TreeGrafter"/>
</dbReference>
<keyword evidence="5" id="KW-0597">Phosphoprotein</keyword>
<feature type="disulfide bond" evidence="17">
    <location>
        <begin position="346"/>
        <end position="367"/>
    </location>
</feature>
<reference evidence="25 26" key="1">
    <citation type="journal article" date="2012" name="Genome Biol.">
        <title>Sequencing three crocodilian genomes to illuminate the evolution of archosaurs and amniotes.</title>
        <authorList>
            <person name="St John J.A."/>
            <person name="Braun E.L."/>
            <person name="Isberg S.R."/>
            <person name="Miles L.G."/>
            <person name="Chong A.Y."/>
            <person name="Gongora J."/>
            <person name="Dalzell P."/>
            <person name="Moran C."/>
            <person name="Bed'hom B."/>
            <person name="Abzhanov A."/>
            <person name="Burgess S.C."/>
            <person name="Cooksey A.M."/>
            <person name="Castoe T.A."/>
            <person name="Crawford N.G."/>
            <person name="Densmore L.D."/>
            <person name="Drew J.C."/>
            <person name="Edwards S.V."/>
            <person name="Faircloth B.C."/>
            <person name="Fujita M.K."/>
            <person name="Greenwold M.J."/>
            <person name="Hoffmann F.G."/>
            <person name="Howard J.M."/>
            <person name="Iguchi T."/>
            <person name="Janes D.E."/>
            <person name="Khan S.Y."/>
            <person name="Kohno S."/>
            <person name="de Koning A.J."/>
            <person name="Lance S.L."/>
            <person name="McCarthy F.M."/>
            <person name="McCormack J.E."/>
            <person name="Merchant M.E."/>
            <person name="Peterson D.G."/>
            <person name="Pollock D.D."/>
            <person name="Pourmand N."/>
            <person name="Raney B.J."/>
            <person name="Roessler K.A."/>
            <person name="Sanford J.R."/>
            <person name="Sawyer R.H."/>
            <person name="Schmidt C.J."/>
            <person name="Triplett E.W."/>
            <person name="Tuberville T.D."/>
            <person name="Venegas-Anaya M."/>
            <person name="Howard J.T."/>
            <person name="Jarvis E.D."/>
            <person name="Guillette L.J.Jr."/>
            <person name="Glenn T.C."/>
            <person name="Green R.E."/>
            <person name="Ray D.A."/>
        </authorList>
    </citation>
    <scope>NUCLEOTIDE SEQUENCE [LARGE SCALE GENOMIC DNA]</scope>
    <source>
        <strain evidence="25">KSC_2009_1</strain>
    </source>
</reference>
<evidence type="ECO:0000256" key="16">
    <source>
        <dbReference type="PROSITE-ProRule" id="PRU00302"/>
    </source>
</evidence>
<evidence type="ECO:0000256" key="8">
    <source>
        <dbReference type="ARBA" id="ARBA00022974"/>
    </source>
</evidence>
<dbReference type="PANTHER" id="PTHR22804:SF41">
    <property type="entry name" value="BREVICAN CORE PROTEIN"/>
    <property type="match status" value="1"/>
</dbReference>
<dbReference type="FunFam" id="2.10.70.10:FF:000003">
    <property type="entry name" value="Versican core protein"/>
    <property type="match status" value="1"/>
</dbReference>
<dbReference type="GO" id="GO:0005540">
    <property type="term" value="F:hyaluronic acid binding"/>
    <property type="evidence" value="ECO:0007669"/>
    <property type="project" value="UniProtKB-KW"/>
</dbReference>
<dbReference type="SUPFAM" id="SSF57535">
    <property type="entry name" value="Complement control module/SCR domain"/>
    <property type="match status" value="1"/>
</dbReference>
<dbReference type="Proteomes" id="UP000050525">
    <property type="component" value="Unassembled WGS sequence"/>
</dbReference>
<evidence type="ECO:0000256" key="10">
    <source>
        <dbReference type="ARBA" id="ARBA00023180"/>
    </source>
</evidence>
<feature type="domain" description="EGF-like" evidence="20">
    <location>
        <begin position="918"/>
        <end position="954"/>
    </location>
</feature>
<feature type="compositionally biased region" description="Polar residues" evidence="18">
    <location>
        <begin position="766"/>
        <end position="785"/>
    </location>
</feature>
<dbReference type="InterPro" id="IPR050691">
    <property type="entry name" value="Hyaluronan_bind_Proteoglycan"/>
</dbReference>
<dbReference type="CDD" id="cd00033">
    <property type="entry name" value="CCP"/>
    <property type="match status" value="1"/>
</dbReference>
<dbReference type="Gene3D" id="2.10.70.10">
    <property type="entry name" value="Complement Module, domain 1"/>
    <property type="match status" value="1"/>
</dbReference>
<dbReference type="GO" id="GO:0072534">
    <property type="term" value="C:perineuronal net"/>
    <property type="evidence" value="ECO:0007669"/>
    <property type="project" value="TreeGrafter"/>
</dbReference>
<name>A0A151NYF1_ALLMI</name>
<dbReference type="InterPro" id="IPR016187">
    <property type="entry name" value="CTDL_fold"/>
</dbReference>
<dbReference type="Gene3D" id="2.60.40.10">
    <property type="entry name" value="Immunoglobulins"/>
    <property type="match status" value="1"/>
</dbReference>
<dbReference type="Pfam" id="PF00008">
    <property type="entry name" value="EGF"/>
    <property type="match status" value="1"/>
</dbReference>
<dbReference type="PROSITE" id="PS01241">
    <property type="entry name" value="LINK_1"/>
    <property type="match status" value="1"/>
</dbReference>
<keyword evidence="16" id="KW-0768">Sushi</keyword>
<evidence type="ECO:0000256" key="13">
    <source>
        <dbReference type="ARBA" id="ARBA00044100"/>
    </source>
</evidence>
<feature type="disulfide bond" evidence="16">
    <location>
        <begin position="1116"/>
        <end position="1143"/>
    </location>
</feature>
<evidence type="ECO:0000256" key="2">
    <source>
        <dbReference type="ARBA" id="ARBA00022525"/>
    </source>
</evidence>
<dbReference type="InterPro" id="IPR013106">
    <property type="entry name" value="Ig_V-set"/>
</dbReference>
<dbReference type="InterPro" id="IPR013783">
    <property type="entry name" value="Ig-like_fold"/>
</dbReference>
<evidence type="ECO:0000256" key="4">
    <source>
        <dbReference type="ARBA" id="ARBA00022536"/>
    </source>
</evidence>
<feature type="disulfide bond" evidence="17">
    <location>
        <begin position="248"/>
        <end position="269"/>
    </location>
</feature>
<accession>A0A151NYF1</accession>
<dbReference type="SUPFAM" id="SSF48726">
    <property type="entry name" value="Immunoglobulin"/>
    <property type="match status" value="1"/>
</dbReference>
<dbReference type="FunFam" id="2.10.25.10:FF:000100">
    <property type="entry name" value="neurogenic locus notch homolog protein 3"/>
    <property type="match status" value="1"/>
</dbReference>
<dbReference type="PANTHER" id="PTHR22804">
    <property type="entry name" value="AGGRECAN/VERSICAN PROTEOGLYCAN"/>
    <property type="match status" value="1"/>
</dbReference>
<comment type="caution">
    <text evidence="15">Lacks conserved residue(s) required for the propagation of feature annotation.</text>
</comment>
<keyword evidence="19" id="KW-0812">Transmembrane</keyword>
<feature type="disulfide bond" evidence="16">
    <location>
        <begin position="1087"/>
        <end position="1130"/>
    </location>
</feature>
<dbReference type="EMBL" id="AKHW03001603">
    <property type="protein sequence ID" value="KYO41814.1"/>
    <property type="molecule type" value="Genomic_DNA"/>
</dbReference>
<dbReference type="Pfam" id="PF00059">
    <property type="entry name" value="Lectin_C"/>
    <property type="match status" value="1"/>
</dbReference>
<dbReference type="InterPro" id="IPR036179">
    <property type="entry name" value="Ig-like_dom_sf"/>
</dbReference>
<evidence type="ECO:0000259" key="21">
    <source>
        <dbReference type="PROSITE" id="PS50041"/>
    </source>
</evidence>
<evidence type="ECO:0000256" key="3">
    <source>
        <dbReference type="ARBA" id="ARBA00022530"/>
    </source>
</evidence>
<dbReference type="eggNOG" id="KOG4297">
    <property type="taxonomic scope" value="Eukaryota"/>
</dbReference>
<dbReference type="PRINTS" id="PR01265">
    <property type="entry name" value="LINKMODULE"/>
</dbReference>
<evidence type="ECO:0000256" key="19">
    <source>
        <dbReference type="SAM" id="Phobius"/>
    </source>
</evidence>
<evidence type="ECO:0000313" key="25">
    <source>
        <dbReference type="EMBL" id="KYO41814.1"/>
    </source>
</evidence>
<comment type="subunit">
    <text evidence="14">Interacts with TNR.</text>
</comment>
<feature type="region of interest" description="Disordered" evidence="18">
    <location>
        <begin position="457"/>
        <end position="702"/>
    </location>
</feature>